<protein>
    <submittedName>
        <fullName evidence="1">Putative terminase large subunit</fullName>
    </submittedName>
</protein>
<dbReference type="InterPro" id="IPR027417">
    <property type="entry name" value="P-loop_NTPase"/>
</dbReference>
<sequence>MVEYGLTINEQEFNEIYPDLVGHYAFFNEPPPSYISTQDFERQYLANKLWRLNHIYTIVNKSGAAVQFKMNKSQHRVYGASRKHKRVIILKSRQQGISTFWLVSYFDDGVFCKLLNIGMMAQGVDEAASLLERSKFIWDHLSPDIKRFANIGLDKDNLKEFSFTNGSKIFIRVSFRSTTLQRLHISEMGKIANQTPQRAKEVKTGTLQALYEGNTGVIESTAEGMNMFKEMWDQAELALHSGAMTWKDFYPVFLSWLEDPDCAMDVDQESDSEAIKYFAELEDKVTKFRRAMEVTAPAFKLTRQQKNFWLAQRRELGGDIFQEYPATPEEAFTASRDGTYWGRQFRETVVRNKRAAVANLHDPNLPTDVFIDIGVEDYGVLVFRQWYRGEYRIIDEYFNQNYDMAHYMDEAMSRGYNITTIVFPHDIKVREYSGGNSGAGGEARTRLDIAEEKVRLEGWDVRIDIAPKLSIADGIEAVRRIIPKLIIDARCKYLTKCFQRYTKEWDEKLQAWKKTEVHNEWSHGAAALRYMATYTSERGLVAPRKMRVKRGEYCV</sequence>
<dbReference type="EMBL" id="MK574011">
    <property type="protein sequence ID" value="QBP07050.1"/>
    <property type="molecule type" value="Genomic_DNA"/>
</dbReference>
<reference evidence="1 2" key="1">
    <citation type="submission" date="2019-02" db="EMBL/GenBank/DDBJ databases">
        <title>Genome sequence of multidrug-resistant Edwardsiella tarda isolate infecting lytic phage ETP-1.</title>
        <authorList>
            <person name="Nikapitiya C."/>
            <person name="Senevirathne A."/>
            <person name="De Zoysa M."/>
            <person name="Lee J."/>
        </authorList>
    </citation>
    <scope>NUCLEOTIDE SEQUENCE [LARGE SCALE GENOMIC DNA]</scope>
</reference>
<name>A0A6G5P4Z1_9CAUD</name>
<evidence type="ECO:0000313" key="1">
    <source>
        <dbReference type="EMBL" id="QBP07050.1"/>
    </source>
</evidence>
<proteinExistence type="predicted"/>
<dbReference type="Proteomes" id="UP000501729">
    <property type="component" value="Segment"/>
</dbReference>
<gene>
    <name evidence="1" type="ORF">ETP1_049</name>
</gene>
<dbReference type="Gene3D" id="3.30.420.280">
    <property type="match status" value="1"/>
</dbReference>
<accession>A0A6G5P4Z1</accession>
<evidence type="ECO:0000313" key="2">
    <source>
        <dbReference type="Proteomes" id="UP000501729"/>
    </source>
</evidence>
<organism evidence="1 2">
    <name type="scientific">Edwardsiella phage ETP-1</name>
    <dbReference type="NCBI Taxonomy" id="2544920"/>
    <lineage>
        <taxon>Viruses</taxon>
        <taxon>Duplodnaviria</taxon>
        <taxon>Heunggongvirae</taxon>
        <taxon>Uroviricota</taxon>
        <taxon>Caudoviricetes</taxon>
        <taxon>Kafunavirus</taxon>
        <taxon>Kafunavirus KF1</taxon>
    </lineage>
</organism>
<dbReference type="Gene3D" id="3.40.50.300">
    <property type="entry name" value="P-loop containing nucleotide triphosphate hydrolases"/>
    <property type="match status" value="1"/>
</dbReference>